<feature type="chain" id="PRO_5015482989" description="Late embryogenesis abundant protein LEA-2 subgroup domain-containing protein" evidence="1">
    <location>
        <begin position="23"/>
        <end position="140"/>
    </location>
</feature>
<dbReference type="PANTHER" id="PTHR31676">
    <property type="entry name" value="T31J12.3 PROTEIN-RELATED"/>
    <property type="match status" value="1"/>
</dbReference>
<keyword evidence="1" id="KW-0732">Signal</keyword>
<dbReference type="InterPro" id="IPR007493">
    <property type="entry name" value="DUF538"/>
</dbReference>
<evidence type="ECO:0000313" key="2">
    <source>
        <dbReference type="EMBL" id="PWA69557.1"/>
    </source>
</evidence>
<dbReference type="Proteomes" id="UP000245207">
    <property type="component" value="Unassembled WGS sequence"/>
</dbReference>
<evidence type="ECO:0000313" key="3">
    <source>
        <dbReference type="Proteomes" id="UP000245207"/>
    </source>
</evidence>
<dbReference type="InterPro" id="IPR036758">
    <property type="entry name" value="At5g01610-like"/>
</dbReference>
<reference evidence="2 3" key="1">
    <citation type="journal article" date="2018" name="Mol. Plant">
        <title>The genome of Artemisia annua provides insight into the evolution of Asteraceae family and artemisinin biosynthesis.</title>
        <authorList>
            <person name="Shen Q."/>
            <person name="Zhang L."/>
            <person name="Liao Z."/>
            <person name="Wang S."/>
            <person name="Yan T."/>
            <person name="Shi P."/>
            <person name="Liu M."/>
            <person name="Fu X."/>
            <person name="Pan Q."/>
            <person name="Wang Y."/>
            <person name="Lv Z."/>
            <person name="Lu X."/>
            <person name="Zhang F."/>
            <person name="Jiang W."/>
            <person name="Ma Y."/>
            <person name="Chen M."/>
            <person name="Hao X."/>
            <person name="Li L."/>
            <person name="Tang Y."/>
            <person name="Lv G."/>
            <person name="Zhou Y."/>
            <person name="Sun X."/>
            <person name="Brodelius P.E."/>
            <person name="Rose J.K.C."/>
            <person name="Tang K."/>
        </authorList>
    </citation>
    <scope>NUCLEOTIDE SEQUENCE [LARGE SCALE GENOMIC DNA]</scope>
    <source>
        <strain evidence="3">cv. Huhao1</strain>
        <tissue evidence="2">Leaf</tissue>
    </source>
</reference>
<keyword evidence="3" id="KW-1185">Reference proteome</keyword>
<accession>A0A2U1N7V6</accession>
<dbReference type="Pfam" id="PF04398">
    <property type="entry name" value="DUF538"/>
    <property type="match status" value="1"/>
</dbReference>
<sequence>MGTMVMLLLSFSFCIFSARVDGNGQPSAYEVLKSYNLPIGVLPKGALGYTLDRNSGQFAVNLSSNCNVHVGEFDIKYNSPITGVISHNNLGRIGGVKVKIALFWTDIENVNRNRNQLRFKIRKVGTKRFPDSDFNSCPNC</sequence>
<comment type="caution">
    <text evidence="2">The sequence shown here is derived from an EMBL/GenBank/DDBJ whole genome shotgun (WGS) entry which is preliminary data.</text>
</comment>
<protein>
    <recommendedName>
        <fullName evidence="4">Late embryogenesis abundant protein LEA-2 subgroup domain-containing protein</fullName>
    </recommendedName>
</protein>
<name>A0A2U1N7V6_ARTAN</name>
<dbReference type="Gene3D" id="2.30.240.10">
    <property type="entry name" value="At5g01610-like"/>
    <property type="match status" value="1"/>
</dbReference>
<dbReference type="PANTHER" id="PTHR31676:SF192">
    <property type="entry name" value="DUF538 DOMAIN-CONTAINING PROTEIN"/>
    <property type="match status" value="1"/>
</dbReference>
<dbReference type="OrthoDB" id="1897482at2759"/>
<evidence type="ECO:0008006" key="4">
    <source>
        <dbReference type="Google" id="ProtNLM"/>
    </source>
</evidence>
<organism evidence="2 3">
    <name type="scientific">Artemisia annua</name>
    <name type="common">Sweet wormwood</name>
    <dbReference type="NCBI Taxonomy" id="35608"/>
    <lineage>
        <taxon>Eukaryota</taxon>
        <taxon>Viridiplantae</taxon>
        <taxon>Streptophyta</taxon>
        <taxon>Embryophyta</taxon>
        <taxon>Tracheophyta</taxon>
        <taxon>Spermatophyta</taxon>
        <taxon>Magnoliopsida</taxon>
        <taxon>eudicotyledons</taxon>
        <taxon>Gunneridae</taxon>
        <taxon>Pentapetalae</taxon>
        <taxon>asterids</taxon>
        <taxon>campanulids</taxon>
        <taxon>Asterales</taxon>
        <taxon>Asteraceae</taxon>
        <taxon>Asteroideae</taxon>
        <taxon>Anthemideae</taxon>
        <taxon>Artemisiinae</taxon>
        <taxon>Artemisia</taxon>
    </lineage>
</organism>
<evidence type="ECO:0000256" key="1">
    <source>
        <dbReference type="SAM" id="SignalP"/>
    </source>
</evidence>
<dbReference type="AlphaFoldDB" id="A0A2U1N7V6"/>
<dbReference type="EMBL" id="PKPP01003413">
    <property type="protein sequence ID" value="PWA69557.1"/>
    <property type="molecule type" value="Genomic_DNA"/>
</dbReference>
<dbReference type="SUPFAM" id="SSF141562">
    <property type="entry name" value="At5g01610-like"/>
    <property type="match status" value="1"/>
</dbReference>
<proteinExistence type="predicted"/>
<feature type="signal peptide" evidence="1">
    <location>
        <begin position="1"/>
        <end position="22"/>
    </location>
</feature>
<gene>
    <name evidence="2" type="ORF">CTI12_AA297280</name>
</gene>
<dbReference type="STRING" id="35608.A0A2U1N7V6"/>